<reference evidence="1" key="1">
    <citation type="submission" date="2005-10" db="EMBL/GenBank/DDBJ databases">
        <title>Complete sequence of chromosome 2 of Burkholderia sp. 383.</title>
        <authorList>
            <consortium name="US DOE Joint Genome Institute"/>
            <person name="Copeland A."/>
            <person name="Lucas S."/>
            <person name="Lapidus A."/>
            <person name="Barry K."/>
            <person name="Detter J.C."/>
            <person name="Glavina T."/>
            <person name="Hammon N."/>
            <person name="Israni S."/>
            <person name="Pitluck S."/>
            <person name="Chain P."/>
            <person name="Malfatti S."/>
            <person name="Shin M."/>
            <person name="Vergez L."/>
            <person name="Schmutz J."/>
            <person name="Larimer F."/>
            <person name="Land M."/>
            <person name="Kyrpides N."/>
            <person name="Lykidis A."/>
            <person name="Richardson P."/>
        </authorList>
    </citation>
    <scope>NUCLEOTIDE SEQUENCE [LARGE SCALE GENOMIC DNA]</scope>
    <source>
        <strain evidence="1">383</strain>
    </source>
</reference>
<dbReference type="CDD" id="cd00448">
    <property type="entry name" value="YjgF_YER057c_UK114_family"/>
    <property type="match status" value="1"/>
</dbReference>
<dbReference type="GO" id="GO:0005829">
    <property type="term" value="C:cytosol"/>
    <property type="evidence" value="ECO:0007669"/>
    <property type="project" value="TreeGrafter"/>
</dbReference>
<dbReference type="GeneID" id="300272719"/>
<dbReference type="PATRIC" id="fig|482957.22.peg.6950"/>
<dbReference type="PANTHER" id="PTHR11803:SF39">
    <property type="entry name" value="2-IMINOBUTANOATE_2-IMINOPROPANOATE DEAMINASE"/>
    <property type="match status" value="1"/>
</dbReference>
<organism evidence="1 2">
    <name type="scientific">Burkholderia lata (strain ATCC 17760 / DSM 23089 / LMG 22485 / NCIMB 9086 / R18194 / 383)</name>
    <dbReference type="NCBI Taxonomy" id="482957"/>
    <lineage>
        <taxon>Bacteria</taxon>
        <taxon>Pseudomonadati</taxon>
        <taxon>Pseudomonadota</taxon>
        <taxon>Betaproteobacteria</taxon>
        <taxon>Burkholderiales</taxon>
        <taxon>Burkholderiaceae</taxon>
        <taxon>Burkholderia</taxon>
        <taxon>Burkholderia cepacia complex</taxon>
    </lineage>
</organism>
<name>Q38ZY6_BURL3</name>
<dbReference type="Pfam" id="PF01042">
    <property type="entry name" value="Ribonuc_L-PSP"/>
    <property type="match status" value="1"/>
</dbReference>
<dbReference type="Gene3D" id="3.30.1330.40">
    <property type="entry name" value="RutC-like"/>
    <property type="match status" value="1"/>
</dbReference>
<keyword evidence="2" id="KW-1185">Reference proteome</keyword>
<evidence type="ECO:0000313" key="1">
    <source>
        <dbReference type="EMBL" id="ABB13230.1"/>
    </source>
</evidence>
<dbReference type="InterPro" id="IPR035959">
    <property type="entry name" value="RutC-like_sf"/>
</dbReference>
<sequence length="116" mass="12245">MTQPHLSPSVRSGEIIFTSGQLAFDAEGHIEGDVVHQTRVILQRIASLLAPSGLGLTDIGKTTVWLRRASDFEAFNAAYASVFGAHRPARSTVVCGLTVPEALVEIEAVAWSGGSA</sequence>
<protein>
    <submittedName>
        <fullName evidence="1">Endoribonuclease L-PSP</fullName>
    </submittedName>
</protein>
<dbReference type="InterPro" id="IPR006175">
    <property type="entry name" value="YjgF/YER057c/UK114"/>
</dbReference>
<accession>Q38ZY6</accession>
<dbReference type="RefSeq" id="WP_011356709.1">
    <property type="nucleotide sequence ID" value="NC_007511.1"/>
</dbReference>
<evidence type="ECO:0000313" key="2">
    <source>
        <dbReference type="Proteomes" id="UP000002705"/>
    </source>
</evidence>
<dbReference type="SUPFAM" id="SSF55298">
    <property type="entry name" value="YjgF-like"/>
    <property type="match status" value="1"/>
</dbReference>
<dbReference type="EMBL" id="CP000152">
    <property type="protein sequence ID" value="ABB13230.1"/>
    <property type="molecule type" value="Genomic_DNA"/>
</dbReference>
<dbReference type="HOGENOM" id="CLU_100715_7_3_4"/>
<dbReference type="KEGG" id="bur:Bcep18194_B3120"/>
<dbReference type="PANTHER" id="PTHR11803">
    <property type="entry name" value="2-IMINOBUTANOATE/2-IMINOPROPANOATE DEAMINASE RIDA"/>
    <property type="match status" value="1"/>
</dbReference>
<dbReference type="GO" id="GO:0019239">
    <property type="term" value="F:deaminase activity"/>
    <property type="evidence" value="ECO:0007669"/>
    <property type="project" value="TreeGrafter"/>
</dbReference>
<proteinExistence type="predicted"/>
<gene>
    <name evidence="1" type="ordered locus">Bcep18194_B3120</name>
</gene>
<dbReference type="AlphaFoldDB" id="Q38ZY6"/>
<dbReference type="Proteomes" id="UP000002705">
    <property type="component" value="Chromosome 2"/>
</dbReference>